<evidence type="ECO:0000259" key="8">
    <source>
        <dbReference type="PROSITE" id="PS50850"/>
    </source>
</evidence>
<feature type="transmembrane region" description="Helical" evidence="7">
    <location>
        <begin position="55"/>
        <end position="76"/>
    </location>
</feature>
<dbReference type="InterPro" id="IPR010290">
    <property type="entry name" value="TM_effector"/>
</dbReference>
<name>A0A397MA97_ECTOL</name>
<dbReference type="Gene3D" id="1.20.1250.20">
    <property type="entry name" value="MFS general substrate transporter like domains"/>
    <property type="match status" value="1"/>
</dbReference>
<comment type="subcellular location">
    <subcellularLocation>
        <location evidence="1">Cell membrane</location>
        <topology evidence="1">Multi-pass membrane protein</topology>
    </subcellularLocation>
</comment>
<feature type="transmembrane region" description="Helical" evidence="7">
    <location>
        <begin position="319"/>
        <end position="342"/>
    </location>
</feature>
<dbReference type="PANTHER" id="PTHR23513:SF11">
    <property type="entry name" value="STAPHYLOFERRIN A TRANSPORTER"/>
    <property type="match status" value="1"/>
</dbReference>
<keyword evidence="4 7" id="KW-0812">Transmembrane</keyword>
<gene>
    <name evidence="9" type="ORF">DFO61_4223</name>
</gene>
<evidence type="ECO:0000256" key="7">
    <source>
        <dbReference type="SAM" id="Phobius"/>
    </source>
</evidence>
<proteinExistence type="predicted"/>
<dbReference type="Pfam" id="PF05977">
    <property type="entry name" value="MFS_3"/>
    <property type="match status" value="1"/>
</dbReference>
<evidence type="ECO:0000256" key="3">
    <source>
        <dbReference type="ARBA" id="ARBA00022475"/>
    </source>
</evidence>
<feature type="transmembrane region" description="Helical" evidence="7">
    <location>
        <begin position="354"/>
        <end position="378"/>
    </location>
</feature>
<evidence type="ECO:0000256" key="2">
    <source>
        <dbReference type="ARBA" id="ARBA00022448"/>
    </source>
</evidence>
<keyword evidence="2" id="KW-0813">Transport</keyword>
<keyword evidence="5 7" id="KW-1133">Transmembrane helix</keyword>
<comment type="caution">
    <text evidence="9">The sequence shown here is derived from an EMBL/GenBank/DDBJ whole genome shotgun (WGS) entry which is preliminary data.</text>
</comment>
<evidence type="ECO:0000256" key="4">
    <source>
        <dbReference type="ARBA" id="ARBA00022692"/>
    </source>
</evidence>
<dbReference type="SUPFAM" id="SSF103473">
    <property type="entry name" value="MFS general substrate transporter"/>
    <property type="match status" value="1"/>
</dbReference>
<dbReference type="AlphaFoldDB" id="A0A397MA97"/>
<feature type="domain" description="Major facilitator superfamily (MFS) profile" evidence="8">
    <location>
        <begin position="17"/>
        <end position="408"/>
    </location>
</feature>
<keyword evidence="6 7" id="KW-0472">Membrane</keyword>
<evidence type="ECO:0000256" key="5">
    <source>
        <dbReference type="ARBA" id="ARBA00022989"/>
    </source>
</evidence>
<dbReference type="PANTHER" id="PTHR23513">
    <property type="entry name" value="INTEGRAL MEMBRANE EFFLUX PROTEIN-RELATED"/>
    <property type="match status" value="1"/>
</dbReference>
<evidence type="ECO:0000313" key="9">
    <source>
        <dbReference type="EMBL" id="RIA20609.1"/>
    </source>
</evidence>
<feature type="transmembrane region" description="Helical" evidence="7">
    <location>
        <begin position="293"/>
        <end position="313"/>
    </location>
</feature>
<dbReference type="PROSITE" id="PS50850">
    <property type="entry name" value="MFS"/>
    <property type="match status" value="1"/>
</dbReference>
<dbReference type="InterPro" id="IPR036259">
    <property type="entry name" value="MFS_trans_sf"/>
</dbReference>
<feature type="transmembrane region" description="Helical" evidence="7">
    <location>
        <begin position="267"/>
        <end position="286"/>
    </location>
</feature>
<evidence type="ECO:0000256" key="1">
    <source>
        <dbReference type="ARBA" id="ARBA00004651"/>
    </source>
</evidence>
<feature type="transmembrane region" description="Helical" evidence="7">
    <location>
        <begin position="233"/>
        <end position="255"/>
    </location>
</feature>
<reference evidence="9 10" key="1">
    <citation type="submission" date="2018-08" db="EMBL/GenBank/DDBJ databases">
        <title>Genome sequencing of rice bacterial endophytes.</title>
        <authorList>
            <person name="Venturi V."/>
        </authorList>
    </citation>
    <scope>NUCLEOTIDE SEQUENCE [LARGE SCALE GENOMIC DNA]</scope>
    <source>
        <strain evidence="9 10">E1205</strain>
    </source>
</reference>
<feature type="transmembrane region" description="Helical" evidence="7">
    <location>
        <begin position="114"/>
        <end position="130"/>
    </location>
</feature>
<sequence>MPAPRTSSTRWPTPLRALAHRDFRIYFTGQGISTLGKWVQQVALSWLTYQLTGSAFLLGVITFLVLVPQLLVGPLAGAWIDRHDKRKLLIAVQCTLVIQSLGLALLTWSGAMNSTILVLMALLLGILNAFEVPLRQALISSFVASPADLPNALVLNAMLVNAARFIGPPLAGVLIAVSGEAGCFLLTALAFMALLAGLINTQAAPSARALGSTAEVLREGLHYIWRTWRVRRLMISVVVVNLLASCYTVLLPILAADTYAGNARTLGWLWGAAGAGAFIATLFLMFNGALRQLNRFIVASIWLCVLALLVLAMHAPLVVALLALALLGFGITVNNVSSNMLLQSDAPAELRGRIVAFYISMRFGFEAVGGLLVGGLAAWSGASVTFAVLGGGLLVYLACSRLLTRCDER</sequence>
<feature type="transmembrane region" description="Helical" evidence="7">
    <location>
        <begin position="88"/>
        <end position="108"/>
    </location>
</feature>
<evidence type="ECO:0000256" key="6">
    <source>
        <dbReference type="ARBA" id="ARBA00023136"/>
    </source>
</evidence>
<evidence type="ECO:0000313" key="10">
    <source>
        <dbReference type="Proteomes" id="UP000265836"/>
    </source>
</evidence>
<dbReference type="CDD" id="cd06173">
    <property type="entry name" value="MFS_MefA_like"/>
    <property type="match status" value="1"/>
</dbReference>
<dbReference type="GO" id="GO:0022857">
    <property type="term" value="F:transmembrane transporter activity"/>
    <property type="evidence" value="ECO:0007669"/>
    <property type="project" value="InterPro"/>
</dbReference>
<dbReference type="Proteomes" id="UP000265836">
    <property type="component" value="Unassembled WGS sequence"/>
</dbReference>
<feature type="transmembrane region" description="Helical" evidence="7">
    <location>
        <begin position="171"/>
        <end position="199"/>
    </location>
</feature>
<feature type="transmembrane region" description="Helical" evidence="7">
    <location>
        <begin position="384"/>
        <end position="403"/>
    </location>
</feature>
<dbReference type="GO" id="GO:0005886">
    <property type="term" value="C:plasma membrane"/>
    <property type="evidence" value="ECO:0007669"/>
    <property type="project" value="UniProtKB-SubCell"/>
</dbReference>
<accession>A0A397MA97</accession>
<protein>
    <submittedName>
        <fullName evidence="9">Putative MFS family arabinose efflux permease</fullName>
    </submittedName>
</protein>
<organism evidence="9 10">
    <name type="scientific">Ectopseudomonas oleovorans</name>
    <name type="common">Pseudomonas oleovorans</name>
    <dbReference type="NCBI Taxonomy" id="301"/>
    <lineage>
        <taxon>Bacteria</taxon>
        <taxon>Pseudomonadati</taxon>
        <taxon>Pseudomonadota</taxon>
        <taxon>Gammaproteobacteria</taxon>
        <taxon>Pseudomonadales</taxon>
        <taxon>Pseudomonadaceae</taxon>
        <taxon>Ectopseudomonas</taxon>
    </lineage>
</organism>
<dbReference type="InterPro" id="IPR020846">
    <property type="entry name" value="MFS_dom"/>
</dbReference>
<dbReference type="EMBL" id="QXDA01000006">
    <property type="protein sequence ID" value="RIA20609.1"/>
    <property type="molecule type" value="Genomic_DNA"/>
</dbReference>
<keyword evidence="3" id="KW-1003">Cell membrane</keyword>